<accession>R7T4L1</accession>
<dbReference type="EMBL" id="AMQN01015574">
    <property type="status" value="NOT_ANNOTATED_CDS"/>
    <property type="molecule type" value="Genomic_DNA"/>
</dbReference>
<reference evidence="3" key="1">
    <citation type="submission" date="2012-12" db="EMBL/GenBank/DDBJ databases">
        <authorList>
            <person name="Hellsten U."/>
            <person name="Grimwood J."/>
            <person name="Chapman J.A."/>
            <person name="Shapiro H."/>
            <person name="Aerts A."/>
            <person name="Otillar R.P."/>
            <person name="Terry A.Y."/>
            <person name="Boore J.L."/>
            <person name="Simakov O."/>
            <person name="Marletaz F."/>
            <person name="Cho S.-J."/>
            <person name="Edsinger-Gonzales E."/>
            <person name="Havlak P."/>
            <person name="Kuo D.-H."/>
            <person name="Larsson T."/>
            <person name="Lv J."/>
            <person name="Arendt D."/>
            <person name="Savage R."/>
            <person name="Osoegawa K."/>
            <person name="de Jong P."/>
            <person name="Lindberg D.R."/>
            <person name="Seaver E.C."/>
            <person name="Weisblat D.A."/>
            <person name="Putnam N.H."/>
            <person name="Grigoriev I.V."/>
            <person name="Rokhsar D.S."/>
        </authorList>
    </citation>
    <scope>NUCLEOTIDE SEQUENCE</scope>
    <source>
        <strain evidence="3">I ESC-2004</strain>
    </source>
</reference>
<sequence length="283" mass="31397">MVSQTEEQVEALNRDGVAHVKMDTLNDHMAIVILTPLMMRVLQQLKHASELVFMDSSCTCDRDNCRIFLLLTHSCVGGLPWGCFITSDSHEVIQLALNLYNNLLNEKCFHGRGLRASIPKIDTDAIQKLDEEQFMVPSEEDSAQHYCVDMGVGICTCYIGATVGVMDVPEKWFTSLHSERENVEGAVVQNIEETVVYNTEEAVVQNIEKAVVQNIEEAVVMEDNAVDAQAQRPPFHEVSNAALQGVVLPVARLLQERPKGSKLSLNKKFGEGATNTKVAKAKR</sequence>
<proteinExistence type="predicted"/>
<dbReference type="STRING" id="283909.R7T4L1"/>
<organism evidence="1">
    <name type="scientific">Capitella teleta</name>
    <name type="common">Polychaete worm</name>
    <dbReference type="NCBI Taxonomy" id="283909"/>
    <lineage>
        <taxon>Eukaryota</taxon>
        <taxon>Metazoa</taxon>
        <taxon>Spiralia</taxon>
        <taxon>Lophotrochozoa</taxon>
        <taxon>Annelida</taxon>
        <taxon>Polychaeta</taxon>
        <taxon>Sedentaria</taxon>
        <taxon>Scolecida</taxon>
        <taxon>Capitellidae</taxon>
        <taxon>Capitella</taxon>
    </lineage>
</organism>
<evidence type="ECO:0008006" key="4">
    <source>
        <dbReference type="Google" id="ProtNLM"/>
    </source>
</evidence>
<keyword evidence="3" id="KW-1185">Reference proteome</keyword>
<dbReference type="HOGENOM" id="CLU_984313_0_0_1"/>
<evidence type="ECO:0000313" key="3">
    <source>
        <dbReference type="Proteomes" id="UP000014760"/>
    </source>
</evidence>
<dbReference type="PANTHER" id="PTHR35385">
    <property type="entry name" value="PROTEIN B, PUTATIVE-RELATED-RELATED"/>
    <property type="match status" value="1"/>
</dbReference>
<evidence type="ECO:0000313" key="2">
    <source>
        <dbReference type="EnsemblMetazoa" id="CapteP202835"/>
    </source>
</evidence>
<dbReference type="AlphaFoldDB" id="R7T4L1"/>
<dbReference type="EMBL" id="KB312031">
    <property type="protein sequence ID" value="ELT87982.1"/>
    <property type="molecule type" value="Genomic_DNA"/>
</dbReference>
<evidence type="ECO:0000313" key="1">
    <source>
        <dbReference type="EMBL" id="ELT87982.1"/>
    </source>
</evidence>
<reference evidence="2" key="3">
    <citation type="submission" date="2015-06" db="UniProtKB">
        <authorList>
            <consortium name="EnsemblMetazoa"/>
        </authorList>
    </citation>
    <scope>IDENTIFICATION</scope>
</reference>
<dbReference type="PANTHER" id="PTHR35385:SF2">
    <property type="entry name" value="PROTEIN B, PUTATIVE-RELATED"/>
    <property type="match status" value="1"/>
</dbReference>
<reference evidence="1 3" key="2">
    <citation type="journal article" date="2013" name="Nature">
        <title>Insights into bilaterian evolution from three spiralian genomes.</title>
        <authorList>
            <person name="Simakov O."/>
            <person name="Marletaz F."/>
            <person name="Cho S.J."/>
            <person name="Edsinger-Gonzales E."/>
            <person name="Havlak P."/>
            <person name="Hellsten U."/>
            <person name="Kuo D.H."/>
            <person name="Larsson T."/>
            <person name="Lv J."/>
            <person name="Arendt D."/>
            <person name="Savage R."/>
            <person name="Osoegawa K."/>
            <person name="de Jong P."/>
            <person name="Grimwood J."/>
            <person name="Chapman J.A."/>
            <person name="Shapiro H."/>
            <person name="Aerts A."/>
            <person name="Otillar R.P."/>
            <person name="Terry A.Y."/>
            <person name="Boore J.L."/>
            <person name="Grigoriev I.V."/>
            <person name="Lindberg D.R."/>
            <person name="Seaver E.C."/>
            <person name="Weisblat D.A."/>
            <person name="Putnam N.H."/>
            <person name="Rokhsar D.S."/>
        </authorList>
    </citation>
    <scope>NUCLEOTIDE SEQUENCE</scope>
    <source>
        <strain evidence="1 3">I ESC-2004</strain>
    </source>
</reference>
<gene>
    <name evidence="1" type="ORF">CAPTEDRAFT_202835</name>
</gene>
<dbReference type="Proteomes" id="UP000014760">
    <property type="component" value="Unassembled WGS sequence"/>
</dbReference>
<protein>
    <recommendedName>
        <fullName evidence="4">SWIM-type domain-containing protein</fullName>
    </recommendedName>
</protein>
<dbReference type="EnsemblMetazoa" id="CapteT202835">
    <property type="protein sequence ID" value="CapteP202835"/>
    <property type="gene ID" value="CapteG202835"/>
</dbReference>
<name>R7T4L1_CAPTE</name>
<dbReference type="OrthoDB" id="6582261at2759"/>